<evidence type="ECO:0000313" key="10">
    <source>
        <dbReference type="EMBL" id="SOB87404.1"/>
    </source>
</evidence>
<feature type="domain" description="Glycoside hydrolase family 9" evidence="8">
    <location>
        <begin position="111"/>
        <end position="584"/>
    </location>
</feature>
<evidence type="ECO:0000256" key="1">
    <source>
        <dbReference type="ARBA" id="ARBA00007072"/>
    </source>
</evidence>
<dbReference type="GO" id="GO:0030245">
    <property type="term" value="P:cellulose catabolic process"/>
    <property type="evidence" value="ECO:0007669"/>
    <property type="project" value="UniProtKB-KW"/>
</dbReference>
<gene>
    <name evidence="10" type="ORF">SAMN06297144_2536</name>
</gene>
<keyword evidence="5 6" id="KW-0624">Polysaccharide degradation</keyword>
<dbReference type="RefSeq" id="WP_097064408.1">
    <property type="nucleotide sequence ID" value="NZ_OBMI01000003.1"/>
</dbReference>
<feature type="active site" evidence="6">
    <location>
        <position position="563"/>
    </location>
</feature>
<dbReference type="Proteomes" id="UP000219494">
    <property type="component" value="Unassembled WGS sequence"/>
</dbReference>
<dbReference type="EMBL" id="OBMI01000003">
    <property type="protein sequence ID" value="SOB87404.1"/>
    <property type="molecule type" value="Genomic_DNA"/>
</dbReference>
<evidence type="ECO:0000256" key="6">
    <source>
        <dbReference type="PROSITE-ProRule" id="PRU10060"/>
    </source>
</evidence>
<dbReference type="Gene3D" id="2.60.40.10">
    <property type="entry name" value="Immunoglobulins"/>
    <property type="match status" value="1"/>
</dbReference>
<evidence type="ECO:0000259" key="9">
    <source>
        <dbReference type="Pfam" id="PF02927"/>
    </source>
</evidence>
<feature type="active site" evidence="6">
    <location>
        <position position="572"/>
    </location>
</feature>
<evidence type="ECO:0000256" key="7">
    <source>
        <dbReference type="RuleBase" id="RU361166"/>
    </source>
</evidence>
<evidence type="ECO:0000313" key="11">
    <source>
        <dbReference type="Proteomes" id="UP000219494"/>
    </source>
</evidence>
<comment type="catalytic activity">
    <reaction evidence="7">
        <text>Endohydrolysis of (1-&gt;4)-beta-D-glucosidic linkages in cellulose, lichenin and cereal beta-D-glucans.</text>
        <dbReference type="EC" id="3.2.1.4"/>
    </reaction>
</comment>
<dbReference type="InterPro" id="IPR004197">
    <property type="entry name" value="Cellulase_Ig-like"/>
</dbReference>
<dbReference type="OrthoDB" id="9808897at2"/>
<dbReference type="Pfam" id="PF02927">
    <property type="entry name" value="CelD_N"/>
    <property type="match status" value="1"/>
</dbReference>
<dbReference type="SUPFAM" id="SSF81296">
    <property type="entry name" value="E set domains"/>
    <property type="match status" value="1"/>
</dbReference>
<keyword evidence="2 6" id="KW-0378">Hydrolase</keyword>
<comment type="similarity">
    <text evidence="1 6 7">Belongs to the glycosyl hydrolase 9 (cellulase E) family.</text>
</comment>
<dbReference type="Gene3D" id="1.50.10.10">
    <property type="match status" value="1"/>
</dbReference>
<proteinExistence type="inferred from homology"/>
<sequence length="595" mass="64461">MRLLAAAALAIAAPAAAQVGAVRLNGVGFAPGAPKRAIVETTATRPLAWQVTGADGRVLLRGRTVPYGRDAASGRSLHRADFSALRRPGNGLVVKVGDSTSPRFAIAAHPYAALARDALAYFYHNRAGTAIEARLVGERWARPAAHTREYATCVSGKDTRSNDWPNCGYAMDVTGGWYDAGDHGKYVVNGGIATWTLLNLYERLPTRFGDNSLRVPEANNGTSDLLDEARNEVEFLLKMQVPEGRRMRLPVDQPDASKPLRFSEVEIGGMAHHKVADRNWTALPMRPDRDREERVLHPPSTAATLNLAAVAAQCARIWRTIDAGFARRCAEAADRAWAAAERNGAIYFVSDFTGSGNYGDSDLTDERFWAAAELYATTRDARYLAVLQGSSFLQQSAREPGWPSVSALGLVSLALTDTPLRAEARQRIIAAADGWTRERDRTGFAIPYAGTRFAWGSNSNLLNRAMLIALAYDWTREPRYRAAVVDVMDYLLGRNPVGRSYVSGYGTDPMRAPHHRFWAAGIDPAYPPPPPGVVSGGPNNGGSRTDGVEGMAADCAPMACWSDNARAFALNEVAINWNAPLAWVAAWLDATEPAA</sequence>
<feature type="domain" description="Cellulase Ig-like" evidence="9">
    <location>
        <begin position="20"/>
        <end position="101"/>
    </location>
</feature>
<dbReference type="SUPFAM" id="SSF48208">
    <property type="entry name" value="Six-hairpin glycosidases"/>
    <property type="match status" value="1"/>
</dbReference>
<evidence type="ECO:0000256" key="2">
    <source>
        <dbReference type="ARBA" id="ARBA00022801"/>
    </source>
</evidence>
<keyword evidence="4 6" id="KW-0326">Glycosidase</keyword>
<dbReference type="Pfam" id="PF00759">
    <property type="entry name" value="Glyco_hydro_9"/>
    <property type="match status" value="1"/>
</dbReference>
<reference evidence="10 11" key="1">
    <citation type="submission" date="2017-07" db="EMBL/GenBank/DDBJ databases">
        <authorList>
            <person name="Sun Z.S."/>
            <person name="Albrecht U."/>
            <person name="Echele G."/>
            <person name="Lee C.C."/>
        </authorList>
    </citation>
    <scope>NUCLEOTIDE SEQUENCE [LARGE SCALE GENOMIC DNA]</scope>
    <source>
        <strain evidence="10 11">CGMCC 1.12672</strain>
    </source>
</reference>
<dbReference type="GO" id="GO:0008810">
    <property type="term" value="F:cellulase activity"/>
    <property type="evidence" value="ECO:0007669"/>
    <property type="project" value="UniProtKB-EC"/>
</dbReference>
<dbReference type="InterPro" id="IPR033126">
    <property type="entry name" value="Glyco_hydro_9_Asp/Glu_AS"/>
</dbReference>
<feature type="signal peptide" evidence="7">
    <location>
        <begin position="1"/>
        <end position="17"/>
    </location>
</feature>
<dbReference type="InterPro" id="IPR012341">
    <property type="entry name" value="6hp_glycosidase-like_sf"/>
</dbReference>
<keyword evidence="3 6" id="KW-0119">Carbohydrate metabolism</keyword>
<keyword evidence="7" id="KW-0136">Cellulose degradation</keyword>
<evidence type="ECO:0000256" key="3">
    <source>
        <dbReference type="ARBA" id="ARBA00023277"/>
    </source>
</evidence>
<evidence type="ECO:0000256" key="4">
    <source>
        <dbReference type="ARBA" id="ARBA00023295"/>
    </source>
</evidence>
<organism evidence="10 11">
    <name type="scientific">Sphingomonas guangdongensis</name>
    <dbReference type="NCBI Taxonomy" id="1141890"/>
    <lineage>
        <taxon>Bacteria</taxon>
        <taxon>Pseudomonadati</taxon>
        <taxon>Pseudomonadota</taxon>
        <taxon>Alphaproteobacteria</taxon>
        <taxon>Sphingomonadales</taxon>
        <taxon>Sphingomonadaceae</taxon>
        <taxon>Sphingomonas</taxon>
    </lineage>
</organism>
<dbReference type="InterPro" id="IPR014756">
    <property type="entry name" value="Ig_E-set"/>
</dbReference>
<name>A0A285R0N9_9SPHN</name>
<dbReference type="PANTHER" id="PTHR22298">
    <property type="entry name" value="ENDO-1,4-BETA-GLUCANASE"/>
    <property type="match status" value="1"/>
</dbReference>
<evidence type="ECO:0000259" key="8">
    <source>
        <dbReference type="Pfam" id="PF00759"/>
    </source>
</evidence>
<dbReference type="InterPro" id="IPR008928">
    <property type="entry name" value="6-hairpin_glycosidase_sf"/>
</dbReference>
<accession>A0A285R0N9</accession>
<keyword evidence="11" id="KW-1185">Reference proteome</keyword>
<dbReference type="AlphaFoldDB" id="A0A285R0N9"/>
<protein>
    <recommendedName>
        <fullName evidence="7">Endoglucanase</fullName>
        <ecNumber evidence="7">3.2.1.4</ecNumber>
    </recommendedName>
</protein>
<dbReference type="PROSITE" id="PS00698">
    <property type="entry name" value="GH9_3"/>
    <property type="match status" value="1"/>
</dbReference>
<dbReference type="InterPro" id="IPR013783">
    <property type="entry name" value="Ig-like_fold"/>
</dbReference>
<dbReference type="EC" id="3.2.1.4" evidence="7"/>
<dbReference type="CDD" id="cd02850">
    <property type="entry name" value="E_set_Cellulase_N"/>
    <property type="match status" value="1"/>
</dbReference>
<feature type="chain" id="PRO_5011826501" description="Endoglucanase" evidence="7">
    <location>
        <begin position="18"/>
        <end position="595"/>
    </location>
</feature>
<dbReference type="InterPro" id="IPR001701">
    <property type="entry name" value="Glyco_hydro_9"/>
</dbReference>
<keyword evidence="7" id="KW-0732">Signal</keyword>
<evidence type="ECO:0000256" key="5">
    <source>
        <dbReference type="ARBA" id="ARBA00023326"/>
    </source>
</evidence>